<organism evidence="5 6">
    <name type="scientific">Acidimangrovimonas pyrenivorans</name>
    <dbReference type="NCBI Taxonomy" id="2030798"/>
    <lineage>
        <taxon>Bacteria</taxon>
        <taxon>Pseudomonadati</taxon>
        <taxon>Pseudomonadota</taxon>
        <taxon>Alphaproteobacteria</taxon>
        <taxon>Rhodobacterales</taxon>
        <taxon>Paracoccaceae</taxon>
        <taxon>Acidimangrovimonas</taxon>
    </lineage>
</organism>
<dbReference type="CDD" id="cd07377">
    <property type="entry name" value="WHTH_GntR"/>
    <property type="match status" value="1"/>
</dbReference>
<dbReference type="PRINTS" id="PR00035">
    <property type="entry name" value="HTHGNTR"/>
</dbReference>
<dbReference type="SMART" id="SM00345">
    <property type="entry name" value="HTH_GNTR"/>
    <property type="match status" value="1"/>
</dbReference>
<accession>A0ABV7ALF2</accession>
<evidence type="ECO:0000256" key="1">
    <source>
        <dbReference type="ARBA" id="ARBA00023015"/>
    </source>
</evidence>
<dbReference type="SUPFAM" id="SSF46785">
    <property type="entry name" value="Winged helix' DNA-binding domain"/>
    <property type="match status" value="1"/>
</dbReference>
<evidence type="ECO:0000256" key="2">
    <source>
        <dbReference type="ARBA" id="ARBA00023125"/>
    </source>
</evidence>
<evidence type="ECO:0000256" key="3">
    <source>
        <dbReference type="ARBA" id="ARBA00023163"/>
    </source>
</evidence>
<dbReference type="PANTHER" id="PTHR43537:SF5">
    <property type="entry name" value="UXU OPERON TRANSCRIPTIONAL REGULATOR"/>
    <property type="match status" value="1"/>
</dbReference>
<dbReference type="InterPro" id="IPR036388">
    <property type="entry name" value="WH-like_DNA-bd_sf"/>
</dbReference>
<dbReference type="Pfam" id="PF07729">
    <property type="entry name" value="FCD"/>
    <property type="match status" value="1"/>
</dbReference>
<dbReference type="InterPro" id="IPR036390">
    <property type="entry name" value="WH_DNA-bd_sf"/>
</dbReference>
<sequence length="240" mass="26254">MPDNSNKVRARLLALLDSSRLAPDGRLMTERALAEQLSVGRRTVRRVLETLEAEGLIWRKQGKGTFAGQKPDPTGRLAAEITGQTDPLEVMEARLVIEPALAALCARAALPADVERMRQLARRIAETTDSDAAELWDSALHRLIARTAGNRPLLTSFALLDEIRGTDAWVALRAPDWSLEVLRENDREHRAIIDAIEAGRPEAAETAMRAHIAALVQSMKDRLTAPAEDPAGEAHRGAAE</sequence>
<dbReference type="Gene3D" id="1.10.10.10">
    <property type="entry name" value="Winged helix-like DNA-binding domain superfamily/Winged helix DNA-binding domain"/>
    <property type="match status" value="1"/>
</dbReference>
<dbReference type="SUPFAM" id="SSF48008">
    <property type="entry name" value="GntR ligand-binding domain-like"/>
    <property type="match status" value="1"/>
</dbReference>
<evidence type="ECO:0000259" key="4">
    <source>
        <dbReference type="PROSITE" id="PS50949"/>
    </source>
</evidence>
<reference evidence="6" key="1">
    <citation type="journal article" date="2019" name="Int. J. Syst. Evol. Microbiol.">
        <title>The Global Catalogue of Microorganisms (GCM) 10K type strain sequencing project: providing services to taxonomists for standard genome sequencing and annotation.</title>
        <authorList>
            <consortium name="The Broad Institute Genomics Platform"/>
            <consortium name="The Broad Institute Genome Sequencing Center for Infectious Disease"/>
            <person name="Wu L."/>
            <person name="Ma J."/>
        </authorList>
    </citation>
    <scope>NUCLEOTIDE SEQUENCE [LARGE SCALE GENOMIC DNA]</scope>
    <source>
        <strain evidence="6">KCTC 62192</strain>
    </source>
</reference>
<proteinExistence type="predicted"/>
<name>A0ABV7ALF2_9RHOB</name>
<dbReference type="PROSITE" id="PS50949">
    <property type="entry name" value="HTH_GNTR"/>
    <property type="match status" value="1"/>
</dbReference>
<dbReference type="SMART" id="SM00895">
    <property type="entry name" value="FCD"/>
    <property type="match status" value="1"/>
</dbReference>
<dbReference type="RefSeq" id="WP_377834301.1">
    <property type="nucleotide sequence ID" value="NZ_JBHRSK010000014.1"/>
</dbReference>
<feature type="domain" description="HTH gntR-type" evidence="4">
    <location>
        <begin position="2"/>
        <end position="70"/>
    </location>
</feature>
<dbReference type="InterPro" id="IPR008920">
    <property type="entry name" value="TF_FadR/GntR_C"/>
</dbReference>
<dbReference type="Gene3D" id="1.20.120.530">
    <property type="entry name" value="GntR ligand-binding domain-like"/>
    <property type="match status" value="1"/>
</dbReference>
<keyword evidence="6" id="KW-1185">Reference proteome</keyword>
<dbReference type="EMBL" id="JBHRSK010000014">
    <property type="protein sequence ID" value="MFC2969582.1"/>
    <property type="molecule type" value="Genomic_DNA"/>
</dbReference>
<protein>
    <submittedName>
        <fullName evidence="5">FadR/GntR family transcriptional regulator</fullName>
    </submittedName>
</protein>
<comment type="caution">
    <text evidence="5">The sequence shown here is derived from an EMBL/GenBank/DDBJ whole genome shotgun (WGS) entry which is preliminary data.</text>
</comment>
<evidence type="ECO:0000313" key="6">
    <source>
        <dbReference type="Proteomes" id="UP001595443"/>
    </source>
</evidence>
<evidence type="ECO:0000313" key="5">
    <source>
        <dbReference type="EMBL" id="MFC2969582.1"/>
    </source>
</evidence>
<dbReference type="Pfam" id="PF00392">
    <property type="entry name" value="GntR"/>
    <property type="match status" value="1"/>
</dbReference>
<dbReference type="PANTHER" id="PTHR43537">
    <property type="entry name" value="TRANSCRIPTIONAL REGULATOR, GNTR FAMILY"/>
    <property type="match status" value="1"/>
</dbReference>
<dbReference type="InterPro" id="IPR000524">
    <property type="entry name" value="Tscrpt_reg_HTH_GntR"/>
</dbReference>
<dbReference type="InterPro" id="IPR011711">
    <property type="entry name" value="GntR_C"/>
</dbReference>
<gene>
    <name evidence="5" type="ORF">ACFOES_15890</name>
</gene>
<keyword evidence="1" id="KW-0805">Transcription regulation</keyword>
<dbReference type="Proteomes" id="UP001595443">
    <property type="component" value="Unassembled WGS sequence"/>
</dbReference>
<keyword evidence="3" id="KW-0804">Transcription</keyword>
<keyword evidence="2" id="KW-0238">DNA-binding</keyword>